<evidence type="ECO:0000256" key="3">
    <source>
        <dbReference type="ARBA" id="ARBA00023163"/>
    </source>
</evidence>
<dbReference type="InParanoid" id="A0A6P8QB95"/>
<sequence length="485" mass="53758">MASEGLMKWMLEQLNAQQEVADRQLIKALEQQALQQQPLLQLVEIQARVLRNFAAGLQQKELWESKIMQSKATEGFFRENSSAQFVLQLPPNLHQTLQTAAPLIIPPGRSLQSYTAGELGTSGSNTFTLPPGINYPIHVPAGVTLQTASGHLYKVNVPVMVTQAPGGPRILQQTIPQIFQPFGQSSAQTSITQVKALSQVIEQNVQQQESLASSSSLAEVLHQQGTMERRNMNEFTNESFKQQSSNVQQQIGVSMIHNHQRSVLEEYQYKTIHTMLLVPPQTAKNELGTNQVPLSDEVGNSLQQQIPDNIVQLFSLDDSPNSNGNIQGKDRNSATTSEAESNANISKGVQNDVEIIQIDGTGNTSSDEEIVTVRDVEENEFLGIIDTEDLKALEEDSDSDEDSSSNSSDDEDHQIDVIEEDPLNSGDDVSEQEVPDLFDTDNVIVCQYDKIHRSKNKWKFYLKDGVMSFGGKDYVFSKAIGEAEW</sequence>
<keyword evidence="3" id="KW-0804">Transcription</keyword>
<comment type="subcellular location">
    <subcellularLocation>
        <location evidence="1">Nucleus</location>
    </subcellularLocation>
</comment>
<dbReference type="InterPro" id="IPR009088">
    <property type="entry name" value="TFIIA_b-brl"/>
</dbReference>
<proteinExistence type="inferred from homology"/>
<evidence type="ECO:0000256" key="5">
    <source>
        <dbReference type="SAM" id="MobiDB-lite"/>
    </source>
</evidence>
<comment type="similarity">
    <text evidence="2">Belongs to the TFIIA subunit 1 family.</text>
</comment>
<dbReference type="OrthoDB" id="6275927at2759"/>
<dbReference type="Gene3D" id="2.30.18.10">
    <property type="entry name" value="Transcription factor IIA (TFIIA), beta-barrel domain"/>
    <property type="match status" value="1"/>
</dbReference>
<feature type="region of interest" description="Disordered" evidence="5">
    <location>
        <begin position="385"/>
        <end position="415"/>
    </location>
</feature>
<dbReference type="InterPro" id="IPR004855">
    <property type="entry name" value="TFIIA_asu/bsu"/>
</dbReference>
<organism evidence="6 7">
    <name type="scientific">Geotrypetes seraphini</name>
    <name type="common">Gaboon caecilian</name>
    <name type="synonym">Caecilia seraphini</name>
    <dbReference type="NCBI Taxonomy" id="260995"/>
    <lineage>
        <taxon>Eukaryota</taxon>
        <taxon>Metazoa</taxon>
        <taxon>Chordata</taxon>
        <taxon>Craniata</taxon>
        <taxon>Vertebrata</taxon>
        <taxon>Euteleostomi</taxon>
        <taxon>Amphibia</taxon>
        <taxon>Gymnophiona</taxon>
        <taxon>Geotrypetes</taxon>
    </lineage>
</organism>
<dbReference type="GO" id="GO:0006367">
    <property type="term" value="P:transcription initiation at RNA polymerase II promoter"/>
    <property type="evidence" value="ECO:0007669"/>
    <property type="project" value="InterPro"/>
</dbReference>
<evidence type="ECO:0000256" key="2">
    <source>
        <dbReference type="ARBA" id="ARBA00010059"/>
    </source>
</evidence>
<feature type="compositionally biased region" description="Polar residues" evidence="5">
    <location>
        <begin position="333"/>
        <end position="348"/>
    </location>
</feature>
<gene>
    <name evidence="7" type="primary">GTF2A1L</name>
</gene>
<evidence type="ECO:0000256" key="1">
    <source>
        <dbReference type="ARBA" id="ARBA00004123"/>
    </source>
</evidence>
<evidence type="ECO:0000313" key="6">
    <source>
        <dbReference type="Proteomes" id="UP000515159"/>
    </source>
</evidence>
<dbReference type="AlphaFoldDB" id="A0A6P8QB95"/>
<dbReference type="PANTHER" id="PTHR12694:SF9">
    <property type="entry name" value="TFIIA-ALPHA AND BETA-LIKE FACTOR"/>
    <property type="match status" value="1"/>
</dbReference>
<protein>
    <submittedName>
        <fullName evidence="7">TFIIA-alpha and beta-like factor isoform X1</fullName>
    </submittedName>
</protein>
<dbReference type="PANTHER" id="PTHR12694">
    <property type="entry name" value="TRANSCRIPTION INITIATION FACTOR IIA SUBUNIT 1"/>
    <property type="match status" value="1"/>
</dbReference>
<keyword evidence="4" id="KW-0539">Nucleus</keyword>
<dbReference type="RefSeq" id="XP_033793644.1">
    <property type="nucleotide sequence ID" value="XM_033937753.1"/>
</dbReference>
<dbReference type="Pfam" id="PF03153">
    <property type="entry name" value="TFIIA"/>
    <property type="match status" value="1"/>
</dbReference>
<dbReference type="SUPFAM" id="SSF50784">
    <property type="entry name" value="Transcription factor IIA (TFIIA), beta-barrel domain"/>
    <property type="match status" value="1"/>
</dbReference>
<feature type="region of interest" description="Disordered" evidence="5">
    <location>
        <begin position="314"/>
        <end position="348"/>
    </location>
</feature>
<dbReference type="Proteomes" id="UP000515159">
    <property type="component" value="Chromosome 3"/>
</dbReference>
<dbReference type="KEGG" id="gsh:117357336"/>
<feature type="compositionally biased region" description="Acidic residues" evidence="5">
    <location>
        <begin position="395"/>
        <end position="415"/>
    </location>
</feature>
<evidence type="ECO:0000256" key="4">
    <source>
        <dbReference type="ARBA" id="ARBA00023242"/>
    </source>
</evidence>
<dbReference type="CTD" id="11036"/>
<evidence type="ECO:0000313" key="7">
    <source>
        <dbReference type="RefSeq" id="XP_033793644.1"/>
    </source>
</evidence>
<accession>A0A6P8QB95</accession>
<dbReference type="GO" id="GO:0005672">
    <property type="term" value="C:transcription factor TFIIA complex"/>
    <property type="evidence" value="ECO:0007669"/>
    <property type="project" value="InterPro"/>
</dbReference>
<dbReference type="GeneID" id="117357336"/>
<name>A0A6P8QB95_GEOSA</name>
<dbReference type="SMART" id="SM01371">
    <property type="entry name" value="TFIIA"/>
    <property type="match status" value="1"/>
</dbReference>
<dbReference type="CDD" id="cd07976">
    <property type="entry name" value="TFIIA_alpha_beta_like"/>
    <property type="match status" value="1"/>
</dbReference>
<dbReference type="FunFam" id="2.30.18.10:FF:000002">
    <property type="entry name" value="Transcription initiation factor IIA subunit 1"/>
    <property type="match status" value="1"/>
</dbReference>
<keyword evidence="6" id="KW-1185">Reference proteome</keyword>
<reference evidence="7" key="1">
    <citation type="submission" date="2025-08" db="UniProtKB">
        <authorList>
            <consortium name="RefSeq"/>
        </authorList>
    </citation>
    <scope>IDENTIFICATION</scope>
</reference>
<dbReference type="FunCoup" id="A0A6P8QB95">
    <property type="interactions" value="45"/>
</dbReference>